<sequence length="133" mass="13990">MTVTLLRAALFLAGLVFIIIGGSFLVDPAAMGGSFGLVPRGAQGLSSLRGDFFAYFVVAGACLLIGAWKRRGEFLLVAGAIFGLTFLARAYSLVVDGFYLGWVAPMGVEAVTVILIVVASRILPSGAFVEREE</sequence>
<dbReference type="Pfam" id="PF14248">
    <property type="entry name" value="DUF4345"/>
    <property type="match status" value="1"/>
</dbReference>
<dbReference type="AlphaFoldDB" id="A0A074MKB2"/>
<dbReference type="InterPro" id="IPR025597">
    <property type="entry name" value="DUF4345"/>
</dbReference>
<dbReference type="RefSeq" id="WP_034905393.1">
    <property type="nucleotide sequence ID" value="NZ_CP017057.1"/>
</dbReference>
<evidence type="ECO:0000313" key="3">
    <source>
        <dbReference type="Proteomes" id="UP000027866"/>
    </source>
</evidence>
<gene>
    <name evidence="2" type="ORF">EH32_00770</name>
</gene>
<name>A0A074MKB2_9SPHN</name>
<dbReference type="OrthoDB" id="5875348at2"/>
<feature type="transmembrane region" description="Helical" evidence="1">
    <location>
        <begin position="75"/>
        <end position="94"/>
    </location>
</feature>
<reference evidence="2 3" key="1">
    <citation type="submission" date="2014-04" db="EMBL/GenBank/DDBJ databases">
        <title>A comprehensive comparison of genomes of Erythrobacter spp. Strains.</title>
        <authorList>
            <person name="Zheng Q."/>
        </authorList>
    </citation>
    <scope>NUCLEOTIDE SEQUENCE [LARGE SCALE GENOMIC DNA]</scope>
    <source>
        <strain evidence="2 3">DSM 8509</strain>
    </source>
</reference>
<organism evidence="2 3">
    <name type="scientific">Erythrobacter litoralis</name>
    <dbReference type="NCBI Taxonomy" id="39960"/>
    <lineage>
        <taxon>Bacteria</taxon>
        <taxon>Pseudomonadati</taxon>
        <taxon>Pseudomonadota</taxon>
        <taxon>Alphaproteobacteria</taxon>
        <taxon>Sphingomonadales</taxon>
        <taxon>Erythrobacteraceae</taxon>
        <taxon>Erythrobacter/Porphyrobacter group</taxon>
        <taxon>Erythrobacter</taxon>
    </lineage>
</organism>
<proteinExistence type="predicted"/>
<evidence type="ECO:0000256" key="1">
    <source>
        <dbReference type="SAM" id="Phobius"/>
    </source>
</evidence>
<keyword evidence="1" id="KW-1133">Transmembrane helix</keyword>
<keyword evidence="1" id="KW-0472">Membrane</keyword>
<dbReference type="EMBL" id="JMIX01000010">
    <property type="protein sequence ID" value="KEO92308.1"/>
    <property type="molecule type" value="Genomic_DNA"/>
</dbReference>
<protein>
    <recommendedName>
        <fullName evidence="4">DUF4345 domain-containing protein</fullName>
    </recommendedName>
</protein>
<comment type="caution">
    <text evidence="2">The sequence shown here is derived from an EMBL/GenBank/DDBJ whole genome shotgun (WGS) entry which is preliminary data.</text>
</comment>
<evidence type="ECO:0008006" key="4">
    <source>
        <dbReference type="Google" id="ProtNLM"/>
    </source>
</evidence>
<accession>A0A074MKB2</accession>
<dbReference type="KEGG" id="elq:Ga0102493_111462"/>
<feature type="transmembrane region" description="Helical" evidence="1">
    <location>
        <begin position="100"/>
        <end position="123"/>
    </location>
</feature>
<keyword evidence="1" id="KW-0812">Transmembrane</keyword>
<dbReference type="PATRIC" id="fig|39960.10.peg.545"/>
<evidence type="ECO:0000313" key="2">
    <source>
        <dbReference type="EMBL" id="KEO92308.1"/>
    </source>
</evidence>
<keyword evidence="3" id="KW-1185">Reference proteome</keyword>
<feature type="transmembrane region" description="Helical" evidence="1">
    <location>
        <begin position="52"/>
        <end position="68"/>
    </location>
</feature>
<dbReference type="Proteomes" id="UP000027866">
    <property type="component" value="Unassembled WGS sequence"/>
</dbReference>